<feature type="active site" evidence="2">
    <location>
        <position position="271"/>
    </location>
</feature>
<comment type="caution">
    <text evidence="4">The sequence shown here is derived from an EMBL/GenBank/DDBJ whole genome shotgun (WGS) entry which is preliminary data.</text>
</comment>
<proteinExistence type="predicted"/>
<evidence type="ECO:0000313" key="5">
    <source>
        <dbReference type="Proteomes" id="UP000005938"/>
    </source>
</evidence>
<dbReference type="GO" id="GO:0004414">
    <property type="term" value="F:homoserine O-acetyltransferase activity"/>
    <property type="evidence" value="ECO:0007669"/>
    <property type="project" value="TreeGrafter"/>
</dbReference>
<evidence type="ECO:0000259" key="3">
    <source>
        <dbReference type="Pfam" id="PF00561"/>
    </source>
</evidence>
<dbReference type="GO" id="GO:0009092">
    <property type="term" value="P:homoserine metabolic process"/>
    <property type="evidence" value="ECO:0007669"/>
    <property type="project" value="TreeGrafter"/>
</dbReference>
<dbReference type="GO" id="GO:0009086">
    <property type="term" value="P:methionine biosynthetic process"/>
    <property type="evidence" value="ECO:0007669"/>
    <property type="project" value="TreeGrafter"/>
</dbReference>
<name>I0WKH3_9FLAO</name>
<evidence type="ECO:0000313" key="4">
    <source>
        <dbReference type="EMBL" id="EID76889.1"/>
    </source>
</evidence>
<dbReference type="eggNOG" id="COG2021">
    <property type="taxonomic scope" value="Bacteria"/>
</dbReference>
<dbReference type="EMBL" id="AJJU01000002">
    <property type="protein sequence ID" value="EID76889.1"/>
    <property type="molecule type" value="Genomic_DNA"/>
</dbReference>
<dbReference type="Proteomes" id="UP000005938">
    <property type="component" value="Unassembled WGS sequence"/>
</dbReference>
<accession>I0WKH3</accession>
<feature type="active site" description="Nucleophile" evidence="2">
    <location>
        <position position="128"/>
    </location>
</feature>
<gene>
    <name evidence="4" type="ORF">W5A_02660</name>
</gene>
<keyword evidence="4" id="KW-0418">Kinase</keyword>
<dbReference type="PATRIC" id="fig|946077.3.peg.541"/>
<dbReference type="InterPro" id="IPR008220">
    <property type="entry name" value="HAT_MetX-like"/>
</dbReference>
<protein>
    <submittedName>
        <fullName evidence="4">Bifunctional aspartokinase I/homoserine dehydrogenase I</fullName>
    </submittedName>
</protein>
<dbReference type="SUPFAM" id="SSF53474">
    <property type="entry name" value="alpha/beta-Hydrolases"/>
    <property type="match status" value="1"/>
</dbReference>
<dbReference type="RefSeq" id="WP_008237114.1">
    <property type="nucleotide sequence ID" value="NZ_AJJU01000002.1"/>
</dbReference>
<dbReference type="PANTHER" id="PTHR32268:SF11">
    <property type="entry name" value="HOMOSERINE O-ACETYLTRANSFERASE"/>
    <property type="match status" value="1"/>
</dbReference>
<reference evidence="4 5" key="1">
    <citation type="journal article" date="2012" name="J. Bacteriol.">
        <title>Genome Sequence of the Halotolerant Bacterium Imtechella halotolerans K1T.</title>
        <authorList>
            <person name="Kumar S."/>
            <person name="Vikram S."/>
            <person name="Subramanian S."/>
            <person name="Raghava G.P."/>
            <person name="Pinnaka A.K."/>
        </authorList>
    </citation>
    <scope>NUCLEOTIDE SEQUENCE [LARGE SCALE GENOMIC DNA]</scope>
    <source>
        <strain evidence="4 5">K1</strain>
    </source>
</reference>
<dbReference type="STRING" id="946077.W5A_02660"/>
<evidence type="ECO:0000256" key="1">
    <source>
        <dbReference type="ARBA" id="ARBA00022679"/>
    </source>
</evidence>
<dbReference type="Pfam" id="PF00561">
    <property type="entry name" value="Abhydrolase_1"/>
    <property type="match status" value="1"/>
</dbReference>
<feature type="active site" evidence="2">
    <location>
        <position position="304"/>
    </location>
</feature>
<dbReference type="PIRSF" id="PIRSF000443">
    <property type="entry name" value="Homoser_Ac_trans"/>
    <property type="match status" value="1"/>
</dbReference>
<sequence length="327" mass="36708">MEKGIQHIQISSFLTRSGLHCDTINLGYQLFGCSLGTAPIVVVNHALTGNSQVTGESGWWNEAIGEGKVIDTCRYTIIAFNVPGNGYGYNDQPIDNYQDFTAYDIAKLFLYGLEFLGVDSIYGLIGGSVGGGIAWEMAAQRPLLAAHLIPVASDWKSTDWLIANCLIQEQILNNSSRPVHDARLHAMLCYRTPQSFKEKFGRSWNETESLYNIETWLLHHGKKLQQRFQLSAYKLMNKLLQSINIEAGGLSFSEIVTPIKAHVHIVAIDSDLFFTPDENRETYRLIKQLGKEVSYHEINSIHGHDAFLIEFDQLETILKPIFGTNEP</sequence>
<dbReference type="InterPro" id="IPR029058">
    <property type="entry name" value="AB_hydrolase_fold"/>
</dbReference>
<organism evidence="4 5">
    <name type="scientific">Imtechella halotolerans K1</name>
    <dbReference type="NCBI Taxonomy" id="946077"/>
    <lineage>
        <taxon>Bacteria</taxon>
        <taxon>Pseudomonadati</taxon>
        <taxon>Bacteroidota</taxon>
        <taxon>Flavobacteriia</taxon>
        <taxon>Flavobacteriales</taxon>
        <taxon>Flavobacteriaceae</taxon>
        <taxon>Imtechella</taxon>
    </lineage>
</organism>
<evidence type="ECO:0000256" key="2">
    <source>
        <dbReference type="PIRSR" id="PIRSR000443-1"/>
    </source>
</evidence>
<dbReference type="InterPro" id="IPR000073">
    <property type="entry name" value="AB_hydrolase_1"/>
</dbReference>
<keyword evidence="1" id="KW-0808">Transferase</keyword>
<dbReference type="OrthoDB" id="9800754at2"/>
<dbReference type="AlphaFoldDB" id="I0WKH3"/>
<keyword evidence="5" id="KW-1185">Reference proteome</keyword>
<feature type="domain" description="AB hydrolase-1" evidence="3">
    <location>
        <begin position="39"/>
        <end position="153"/>
    </location>
</feature>
<dbReference type="Gene3D" id="3.40.50.1820">
    <property type="entry name" value="alpha/beta hydrolase"/>
    <property type="match status" value="1"/>
</dbReference>
<dbReference type="PANTHER" id="PTHR32268">
    <property type="entry name" value="HOMOSERINE O-ACETYLTRANSFERASE"/>
    <property type="match status" value="1"/>
</dbReference>
<dbReference type="GO" id="GO:0016301">
    <property type="term" value="F:kinase activity"/>
    <property type="evidence" value="ECO:0007669"/>
    <property type="project" value="UniProtKB-KW"/>
</dbReference>